<dbReference type="PANTHER" id="PTHR43284">
    <property type="entry name" value="ASPARAGINE SYNTHETASE (GLUTAMINE-HYDROLYZING)"/>
    <property type="match status" value="1"/>
</dbReference>
<name>A0A382BHQ1_9ZZZZ</name>
<dbReference type="Pfam" id="PF13537">
    <property type="entry name" value="GATase_7"/>
    <property type="match status" value="1"/>
</dbReference>
<dbReference type="Gene3D" id="3.60.20.10">
    <property type="entry name" value="Glutamine Phosphoribosylpyrophosphate, subunit 1, domain 1"/>
    <property type="match status" value="1"/>
</dbReference>
<dbReference type="InterPro" id="IPR033738">
    <property type="entry name" value="AsnB_N"/>
</dbReference>
<feature type="domain" description="Glutamine amidotransferase type-2" evidence="1">
    <location>
        <begin position="2"/>
        <end position="218"/>
    </location>
</feature>
<dbReference type="PANTHER" id="PTHR43284:SF1">
    <property type="entry name" value="ASPARAGINE SYNTHETASE"/>
    <property type="match status" value="1"/>
</dbReference>
<sequence>MCGVAGILHFGRSDPVTSNILHKMNNAMLHRGPDGDGIYISENKRIGLGHRRLSIIDLSEGASQPMSNGDGSVWISYNGEIYNHQLLRSQLESRGYRFHSHHSDTEVLVHGYEAWGIATLLEKIDGMFAFIIWDEKKNRLTFARDRIGIKPIYFTKNLGVLVIASEIKAILAHSEVSAKVSEAALYHYLTYLATPAPLTMFDGIYKLPAAHYVEVDQGGSFRAARYWAPEINNGLDQLELEGLDEGAVANKYQR</sequence>
<evidence type="ECO:0000313" key="2">
    <source>
        <dbReference type="EMBL" id="SVB13139.1"/>
    </source>
</evidence>
<dbReference type="GO" id="GO:0005829">
    <property type="term" value="C:cytosol"/>
    <property type="evidence" value="ECO:0007669"/>
    <property type="project" value="TreeGrafter"/>
</dbReference>
<dbReference type="PROSITE" id="PS51278">
    <property type="entry name" value="GATASE_TYPE_2"/>
    <property type="match status" value="1"/>
</dbReference>
<dbReference type="AlphaFoldDB" id="A0A382BHQ1"/>
<dbReference type="InterPro" id="IPR029055">
    <property type="entry name" value="Ntn_hydrolases_N"/>
</dbReference>
<protein>
    <recommendedName>
        <fullName evidence="1">Glutamine amidotransferase type-2 domain-containing protein</fullName>
    </recommendedName>
</protein>
<dbReference type="InterPro" id="IPR017932">
    <property type="entry name" value="GATase_2_dom"/>
</dbReference>
<dbReference type="SUPFAM" id="SSF56235">
    <property type="entry name" value="N-terminal nucleophile aminohydrolases (Ntn hydrolases)"/>
    <property type="match status" value="1"/>
</dbReference>
<dbReference type="EMBL" id="UINC01029800">
    <property type="protein sequence ID" value="SVB13139.1"/>
    <property type="molecule type" value="Genomic_DNA"/>
</dbReference>
<evidence type="ECO:0000259" key="1">
    <source>
        <dbReference type="PROSITE" id="PS51278"/>
    </source>
</evidence>
<reference evidence="2" key="1">
    <citation type="submission" date="2018-05" db="EMBL/GenBank/DDBJ databases">
        <authorList>
            <person name="Lanie J.A."/>
            <person name="Ng W.-L."/>
            <person name="Kazmierczak K.M."/>
            <person name="Andrzejewski T.M."/>
            <person name="Davidsen T.M."/>
            <person name="Wayne K.J."/>
            <person name="Tettelin H."/>
            <person name="Glass J.I."/>
            <person name="Rusch D."/>
            <person name="Podicherti R."/>
            <person name="Tsui H.-C.T."/>
            <person name="Winkler M.E."/>
        </authorList>
    </citation>
    <scope>NUCLEOTIDE SEQUENCE</scope>
</reference>
<dbReference type="InterPro" id="IPR051786">
    <property type="entry name" value="ASN_synthetase/amidase"/>
</dbReference>
<accession>A0A382BHQ1</accession>
<gene>
    <name evidence="2" type="ORF">METZ01_LOCUS165993</name>
</gene>
<organism evidence="2">
    <name type="scientific">marine metagenome</name>
    <dbReference type="NCBI Taxonomy" id="408172"/>
    <lineage>
        <taxon>unclassified sequences</taxon>
        <taxon>metagenomes</taxon>
        <taxon>ecological metagenomes</taxon>
    </lineage>
</organism>
<dbReference type="CDD" id="cd00712">
    <property type="entry name" value="AsnB"/>
    <property type="match status" value="1"/>
</dbReference>
<feature type="non-terminal residue" evidence="2">
    <location>
        <position position="254"/>
    </location>
</feature>
<proteinExistence type="predicted"/>